<dbReference type="PANTHER" id="PTHR43085:SF1">
    <property type="entry name" value="PSEUDOURIDINE KINASE-RELATED"/>
    <property type="match status" value="1"/>
</dbReference>
<dbReference type="InterPro" id="IPR029056">
    <property type="entry name" value="Ribokinase-like"/>
</dbReference>
<dbReference type="PROSITE" id="PS00583">
    <property type="entry name" value="PFKB_KINASES_1"/>
    <property type="match status" value="1"/>
</dbReference>
<organism evidence="7 8">
    <name type="scientific">Lyngbya aestuarii BL J</name>
    <dbReference type="NCBI Taxonomy" id="1348334"/>
    <lineage>
        <taxon>Bacteria</taxon>
        <taxon>Bacillati</taxon>
        <taxon>Cyanobacteriota</taxon>
        <taxon>Cyanophyceae</taxon>
        <taxon>Oscillatoriophycideae</taxon>
        <taxon>Oscillatoriales</taxon>
        <taxon>Microcoleaceae</taxon>
        <taxon>Lyngbya</taxon>
    </lineage>
</organism>
<evidence type="ECO:0000256" key="4">
    <source>
        <dbReference type="ARBA" id="ARBA00022777"/>
    </source>
</evidence>
<dbReference type="Gene3D" id="3.40.1190.20">
    <property type="match status" value="1"/>
</dbReference>
<dbReference type="GO" id="GO:0016301">
    <property type="term" value="F:kinase activity"/>
    <property type="evidence" value="ECO:0007669"/>
    <property type="project" value="UniProtKB-KW"/>
</dbReference>
<dbReference type="SUPFAM" id="SSF53613">
    <property type="entry name" value="Ribokinase-like"/>
    <property type="match status" value="1"/>
</dbReference>
<evidence type="ECO:0000256" key="3">
    <source>
        <dbReference type="ARBA" id="ARBA00022741"/>
    </source>
</evidence>
<gene>
    <name evidence="7" type="ORF">M595_5099</name>
</gene>
<evidence type="ECO:0000256" key="1">
    <source>
        <dbReference type="ARBA" id="ARBA00010688"/>
    </source>
</evidence>
<dbReference type="Proteomes" id="UP000017127">
    <property type="component" value="Unassembled WGS sequence"/>
</dbReference>
<evidence type="ECO:0000256" key="2">
    <source>
        <dbReference type="ARBA" id="ARBA00022679"/>
    </source>
</evidence>
<keyword evidence="3" id="KW-0547">Nucleotide-binding</keyword>
<comment type="similarity">
    <text evidence="1">Belongs to the carbohydrate kinase PfkB family.</text>
</comment>
<name>U7QD87_9CYAN</name>
<dbReference type="PROSITE" id="PS00584">
    <property type="entry name" value="PFKB_KINASES_2"/>
    <property type="match status" value="1"/>
</dbReference>
<dbReference type="GO" id="GO:0005524">
    <property type="term" value="F:ATP binding"/>
    <property type="evidence" value="ECO:0007669"/>
    <property type="project" value="UniProtKB-KW"/>
</dbReference>
<keyword evidence="8" id="KW-1185">Reference proteome</keyword>
<dbReference type="PANTHER" id="PTHR43085">
    <property type="entry name" value="HEXOKINASE FAMILY MEMBER"/>
    <property type="match status" value="1"/>
</dbReference>
<comment type="caution">
    <text evidence="7">The sequence shown here is derived from an EMBL/GenBank/DDBJ whole genome shotgun (WGS) entry which is preliminary data.</text>
</comment>
<dbReference type="InterPro" id="IPR002173">
    <property type="entry name" value="Carboh/pur_kinase_PfkB_CS"/>
</dbReference>
<sequence length="325" mass="35292">MIMINPARVLCIGEILFDCLADQTGRSLEQVASWTAYPGGAPANVACGLVKLGIPTGLIGVVGMDEAGMRLVQLLRQVGVQTTGIQQYLAPTRKVFVLRSDDGEREFAGFGKPPTNEFADTHLQASQIPESLFVDADFLVLGTIALAYPESRQACIHALKMADRYNLKILVDINWRPVFWSNPLDAQRLIPDLLKQVDFVKVSTEEAKLFFNTTDPISIHSQFDSIEGVMITDGQQGCAYSLGEFQGKIPAFDVKVEDTTGAGDAFVAGFIHQLYQYGIRGLNDPETIKKMITYASAVGALTVTKPGAISAQPTADEVEAFLKSV</sequence>
<proteinExistence type="inferred from homology"/>
<accession>U7QD87</accession>
<dbReference type="CDD" id="cd01167">
    <property type="entry name" value="bac_FRK"/>
    <property type="match status" value="1"/>
</dbReference>
<evidence type="ECO:0000256" key="5">
    <source>
        <dbReference type="ARBA" id="ARBA00022840"/>
    </source>
</evidence>
<dbReference type="EMBL" id="AUZM01000073">
    <property type="protein sequence ID" value="ERT04950.1"/>
    <property type="molecule type" value="Genomic_DNA"/>
</dbReference>
<dbReference type="RefSeq" id="WP_023068786.1">
    <property type="nucleotide sequence ID" value="NZ_AUZM01000073.1"/>
</dbReference>
<reference evidence="7 8" key="1">
    <citation type="journal article" date="2013" name="Front. Microbiol.">
        <title>Comparative genomic analyses of the cyanobacterium, Lyngbya aestuarii BL J, a powerful hydrogen producer.</title>
        <authorList>
            <person name="Kothari A."/>
            <person name="Vaughn M."/>
            <person name="Garcia-Pichel F."/>
        </authorList>
    </citation>
    <scope>NUCLEOTIDE SEQUENCE [LARGE SCALE GENOMIC DNA]</scope>
    <source>
        <strain evidence="7 8">BL J</strain>
    </source>
</reference>
<evidence type="ECO:0000313" key="7">
    <source>
        <dbReference type="EMBL" id="ERT04950.1"/>
    </source>
</evidence>
<protein>
    <submittedName>
        <fullName evidence="7">PfkB carbohydrate kinase family protein</fullName>
    </submittedName>
</protein>
<dbReference type="AlphaFoldDB" id="U7QD87"/>
<feature type="domain" description="Carbohydrate kinase PfkB" evidence="6">
    <location>
        <begin position="8"/>
        <end position="314"/>
    </location>
</feature>
<dbReference type="InterPro" id="IPR011611">
    <property type="entry name" value="PfkB_dom"/>
</dbReference>
<dbReference type="InterPro" id="IPR050306">
    <property type="entry name" value="PfkB_Carbo_kinase"/>
</dbReference>
<evidence type="ECO:0000259" key="6">
    <source>
        <dbReference type="Pfam" id="PF00294"/>
    </source>
</evidence>
<evidence type="ECO:0000313" key="8">
    <source>
        <dbReference type="Proteomes" id="UP000017127"/>
    </source>
</evidence>
<dbReference type="Pfam" id="PF00294">
    <property type="entry name" value="PfkB"/>
    <property type="match status" value="1"/>
</dbReference>
<keyword evidence="4 7" id="KW-0418">Kinase</keyword>
<dbReference type="PATRIC" id="fig|1348334.3.peg.4916"/>
<keyword evidence="2" id="KW-0808">Transferase</keyword>
<keyword evidence="5" id="KW-0067">ATP-binding</keyword>